<evidence type="ECO:0000313" key="2">
    <source>
        <dbReference type="EMBL" id="KAL3891092.1"/>
    </source>
</evidence>
<proteinExistence type="predicted"/>
<dbReference type="PANTHER" id="PTHR46513:SF13">
    <property type="entry name" value="EGF-LIKE DOMAIN-CONTAINING PROTEIN"/>
    <property type="match status" value="1"/>
</dbReference>
<keyword evidence="3" id="KW-1185">Reference proteome</keyword>
<name>A0ABD3XY12_SINWO</name>
<dbReference type="AlphaFoldDB" id="A0ABD3XY12"/>
<dbReference type="InterPro" id="IPR050778">
    <property type="entry name" value="Cueball_EGF_LRP_Nidogen"/>
</dbReference>
<dbReference type="InterPro" id="IPR011042">
    <property type="entry name" value="6-blade_b-propeller_TolB-like"/>
</dbReference>
<feature type="non-terminal residue" evidence="2">
    <location>
        <position position="1"/>
    </location>
</feature>
<dbReference type="PANTHER" id="PTHR46513">
    <property type="entry name" value="VITELLOGENIN RECEPTOR-LIKE PROTEIN-RELATED-RELATED"/>
    <property type="match status" value="1"/>
</dbReference>
<feature type="non-terminal residue" evidence="2">
    <location>
        <position position="84"/>
    </location>
</feature>
<reference evidence="2 3" key="1">
    <citation type="submission" date="2024-11" db="EMBL/GenBank/DDBJ databases">
        <title>Chromosome-level genome assembly of the freshwater bivalve Anodonta woodiana.</title>
        <authorList>
            <person name="Chen X."/>
        </authorList>
    </citation>
    <scope>NUCLEOTIDE SEQUENCE [LARGE SCALE GENOMIC DNA]</scope>
    <source>
        <strain evidence="2">MN2024</strain>
        <tissue evidence="2">Gills</tissue>
    </source>
</reference>
<dbReference type="Proteomes" id="UP001634394">
    <property type="component" value="Unassembled WGS sequence"/>
</dbReference>
<gene>
    <name evidence="2" type="ORF">ACJMK2_003355</name>
</gene>
<evidence type="ECO:0000256" key="1">
    <source>
        <dbReference type="PROSITE-ProRule" id="PRU00461"/>
    </source>
</evidence>
<dbReference type="Gene3D" id="2.120.10.30">
    <property type="entry name" value="TolB, C-terminal domain"/>
    <property type="match status" value="1"/>
</dbReference>
<dbReference type="SUPFAM" id="SSF63825">
    <property type="entry name" value="YWTD domain"/>
    <property type="match status" value="1"/>
</dbReference>
<dbReference type="PROSITE" id="PS51120">
    <property type="entry name" value="LDLRB"/>
    <property type="match status" value="2"/>
</dbReference>
<comment type="caution">
    <text evidence="2">The sequence shown here is derived from an EMBL/GenBank/DDBJ whole genome shotgun (WGS) entry which is preliminary data.</text>
</comment>
<dbReference type="EMBL" id="JBJQND010000001">
    <property type="protein sequence ID" value="KAL3891092.1"/>
    <property type="molecule type" value="Genomic_DNA"/>
</dbReference>
<feature type="repeat" description="LDL-receptor class B" evidence="1">
    <location>
        <begin position="44"/>
        <end position="84"/>
    </location>
</feature>
<protein>
    <submittedName>
        <fullName evidence="2">Uncharacterized protein</fullName>
    </submittedName>
</protein>
<dbReference type="InterPro" id="IPR000033">
    <property type="entry name" value="LDLR_classB_rpt"/>
</dbReference>
<evidence type="ECO:0000313" key="3">
    <source>
        <dbReference type="Proteomes" id="UP001634394"/>
    </source>
</evidence>
<feature type="repeat" description="LDL-receptor class B" evidence="1">
    <location>
        <begin position="1"/>
        <end position="43"/>
    </location>
</feature>
<organism evidence="2 3">
    <name type="scientific">Sinanodonta woodiana</name>
    <name type="common">Chinese pond mussel</name>
    <name type="synonym">Anodonta woodiana</name>
    <dbReference type="NCBI Taxonomy" id="1069815"/>
    <lineage>
        <taxon>Eukaryota</taxon>
        <taxon>Metazoa</taxon>
        <taxon>Spiralia</taxon>
        <taxon>Lophotrochozoa</taxon>
        <taxon>Mollusca</taxon>
        <taxon>Bivalvia</taxon>
        <taxon>Autobranchia</taxon>
        <taxon>Heteroconchia</taxon>
        <taxon>Palaeoheterodonta</taxon>
        <taxon>Unionida</taxon>
        <taxon>Unionoidea</taxon>
        <taxon>Unionidae</taxon>
        <taxon>Unioninae</taxon>
        <taxon>Sinanodonta</taxon>
    </lineage>
</organism>
<accession>A0ABD3XY12</accession>
<dbReference type="Pfam" id="PF00058">
    <property type="entry name" value="Ldl_recept_b"/>
    <property type="match status" value="1"/>
</dbReference>
<dbReference type="SMART" id="SM00135">
    <property type="entry name" value="LY"/>
    <property type="match status" value="1"/>
</dbReference>
<sequence>LLFWSDIGRFTTIEVSSLSGRNRKTIVLSNLLRTNGLAADHQGQRLYFADTERDTVETVTYDGTDRKILLAKSYSSLIDVAVYQ</sequence>